<sequence>MKLLPTLLLALSTLLPLTLTNPSPDRLNGVLQSAAKAANASPKPASSRKPGAVPSPAKPATPNLSGLGIVGAPNYAEKCRAKNVKMAKVIETFCGLQRIEVPSGFTSKGWCGYGGRDMMNAQVDSAFGGEKVWCVKVGSKKGKCKPTTLDKKKCMGKLMEVCAKGGKRGVGKARDGECFVYQTGFYDGLAADAEISPFRGAAKPAGY</sequence>
<dbReference type="AlphaFoldDB" id="A0A6A6CL20"/>
<feature type="compositionally biased region" description="Low complexity" evidence="1">
    <location>
        <begin position="34"/>
        <end position="52"/>
    </location>
</feature>
<evidence type="ECO:0000313" key="4">
    <source>
        <dbReference type="Proteomes" id="UP000799537"/>
    </source>
</evidence>
<organism evidence="3 4">
    <name type="scientific">Zasmidium cellare ATCC 36951</name>
    <dbReference type="NCBI Taxonomy" id="1080233"/>
    <lineage>
        <taxon>Eukaryota</taxon>
        <taxon>Fungi</taxon>
        <taxon>Dikarya</taxon>
        <taxon>Ascomycota</taxon>
        <taxon>Pezizomycotina</taxon>
        <taxon>Dothideomycetes</taxon>
        <taxon>Dothideomycetidae</taxon>
        <taxon>Mycosphaerellales</taxon>
        <taxon>Mycosphaerellaceae</taxon>
        <taxon>Zasmidium</taxon>
    </lineage>
</organism>
<dbReference type="RefSeq" id="XP_033667749.1">
    <property type="nucleotide sequence ID" value="XM_033806547.1"/>
</dbReference>
<dbReference type="GeneID" id="54559819"/>
<feature type="region of interest" description="Disordered" evidence="1">
    <location>
        <begin position="34"/>
        <end position="60"/>
    </location>
</feature>
<evidence type="ECO:0008006" key="5">
    <source>
        <dbReference type="Google" id="ProtNLM"/>
    </source>
</evidence>
<evidence type="ECO:0000256" key="1">
    <source>
        <dbReference type="SAM" id="MobiDB-lite"/>
    </source>
</evidence>
<keyword evidence="4" id="KW-1185">Reference proteome</keyword>
<reference evidence="3" key="1">
    <citation type="journal article" date="2020" name="Stud. Mycol.">
        <title>101 Dothideomycetes genomes: a test case for predicting lifestyles and emergence of pathogens.</title>
        <authorList>
            <person name="Haridas S."/>
            <person name="Albert R."/>
            <person name="Binder M."/>
            <person name="Bloem J."/>
            <person name="Labutti K."/>
            <person name="Salamov A."/>
            <person name="Andreopoulos B."/>
            <person name="Baker S."/>
            <person name="Barry K."/>
            <person name="Bills G."/>
            <person name="Bluhm B."/>
            <person name="Cannon C."/>
            <person name="Castanera R."/>
            <person name="Culley D."/>
            <person name="Daum C."/>
            <person name="Ezra D."/>
            <person name="Gonzalez J."/>
            <person name="Henrissat B."/>
            <person name="Kuo A."/>
            <person name="Liang C."/>
            <person name="Lipzen A."/>
            <person name="Lutzoni F."/>
            <person name="Magnuson J."/>
            <person name="Mondo S."/>
            <person name="Nolan M."/>
            <person name="Ohm R."/>
            <person name="Pangilinan J."/>
            <person name="Park H.-J."/>
            <person name="Ramirez L."/>
            <person name="Alfaro M."/>
            <person name="Sun H."/>
            <person name="Tritt A."/>
            <person name="Yoshinaga Y."/>
            <person name="Zwiers L.-H."/>
            <person name="Turgeon B."/>
            <person name="Goodwin S."/>
            <person name="Spatafora J."/>
            <person name="Crous P."/>
            <person name="Grigoriev I."/>
        </authorList>
    </citation>
    <scope>NUCLEOTIDE SEQUENCE</scope>
    <source>
        <strain evidence="3">ATCC 36951</strain>
    </source>
</reference>
<gene>
    <name evidence="3" type="ORF">M409DRAFT_22913</name>
</gene>
<evidence type="ECO:0000313" key="3">
    <source>
        <dbReference type="EMBL" id="KAF2166860.1"/>
    </source>
</evidence>
<feature type="chain" id="PRO_5025623842" description="Ecp2 effector protein domain-containing protein" evidence="2">
    <location>
        <begin position="21"/>
        <end position="207"/>
    </location>
</feature>
<name>A0A6A6CL20_ZASCE</name>
<accession>A0A6A6CL20</accession>
<feature type="signal peptide" evidence="2">
    <location>
        <begin position="1"/>
        <end position="20"/>
    </location>
</feature>
<dbReference type="EMBL" id="ML993595">
    <property type="protein sequence ID" value="KAF2166860.1"/>
    <property type="molecule type" value="Genomic_DNA"/>
</dbReference>
<protein>
    <recommendedName>
        <fullName evidence="5">Ecp2 effector protein domain-containing protein</fullName>
    </recommendedName>
</protein>
<keyword evidence="2" id="KW-0732">Signal</keyword>
<proteinExistence type="predicted"/>
<dbReference type="Proteomes" id="UP000799537">
    <property type="component" value="Unassembled WGS sequence"/>
</dbReference>
<evidence type="ECO:0000256" key="2">
    <source>
        <dbReference type="SAM" id="SignalP"/>
    </source>
</evidence>